<evidence type="ECO:0000256" key="2">
    <source>
        <dbReference type="ARBA" id="ARBA00022723"/>
    </source>
</evidence>
<evidence type="ECO:0000313" key="5">
    <source>
        <dbReference type="EMBL" id="HIW05959.1"/>
    </source>
</evidence>
<keyword evidence="2 4" id="KW-0479">Metal-binding</keyword>
<feature type="binding site" evidence="4">
    <location>
        <position position="93"/>
    </location>
    <ligand>
        <name>a divalent metal cation</name>
        <dbReference type="ChEBI" id="CHEBI:60240"/>
        <label>1</label>
    </ligand>
</feature>
<dbReference type="GO" id="GO:0005829">
    <property type="term" value="C:cytosol"/>
    <property type="evidence" value="ECO:0007669"/>
    <property type="project" value="TreeGrafter"/>
</dbReference>
<feature type="binding site" evidence="4">
    <location>
        <position position="200"/>
    </location>
    <ligand>
        <name>a divalent metal cation</name>
        <dbReference type="ChEBI" id="CHEBI:60240"/>
        <label>1</label>
    </ligand>
</feature>
<dbReference type="AlphaFoldDB" id="A0A9D1TUE8"/>
<keyword evidence="3 5" id="KW-0378">Hydrolase</keyword>
<proteinExistence type="inferred from homology"/>
<dbReference type="FunFam" id="3.20.20.140:FF:000005">
    <property type="entry name" value="TatD family hydrolase"/>
    <property type="match status" value="1"/>
</dbReference>
<dbReference type="EMBL" id="DXHP01000033">
    <property type="protein sequence ID" value="HIW05959.1"/>
    <property type="molecule type" value="Genomic_DNA"/>
</dbReference>
<reference evidence="5" key="2">
    <citation type="submission" date="2021-04" db="EMBL/GenBank/DDBJ databases">
        <authorList>
            <person name="Gilroy R."/>
        </authorList>
    </citation>
    <scope>NUCLEOTIDE SEQUENCE</scope>
    <source>
        <strain evidence="5">CHK160-9182</strain>
    </source>
</reference>
<sequence length="255" mass="28494">MYFIDSHIHLNAGEYSSQLPALLDDAKHAGINGWIMPGTMPADIEGQVAITAMFNNCFSAFGAHPWFIEQLTQDWEQKLIAGIEFYRPVAIGECGLDFAKGYSDLQIDIFQRQVVLAVQYQLPLIVHSYKAVDHVLKILRQYPKATGVFHGFNGSLQQLEQVLALGFYVGFGGAVTYSRANRMRSLLAATPLDRLLLETDGPYQAGSYRENGEIHYPSDLAQIGRYIAEQKSLENLELAKITSENAINLFSLEMK</sequence>
<dbReference type="Pfam" id="PF01026">
    <property type="entry name" value="TatD_DNase"/>
    <property type="match status" value="1"/>
</dbReference>
<evidence type="ECO:0000256" key="4">
    <source>
        <dbReference type="PIRSR" id="PIRSR005902-1"/>
    </source>
</evidence>
<dbReference type="CDD" id="cd01310">
    <property type="entry name" value="TatD_DNAse"/>
    <property type="match status" value="1"/>
</dbReference>
<comment type="similarity">
    <text evidence="1">Belongs to the metallo-dependent hydrolases superfamily. TatD-type hydrolase family.</text>
</comment>
<protein>
    <submittedName>
        <fullName evidence="5">TatD family hydrolase</fullName>
    </submittedName>
</protein>
<dbReference type="PIRSF" id="PIRSF005902">
    <property type="entry name" value="DNase_TatD"/>
    <property type="match status" value="1"/>
</dbReference>
<dbReference type="PROSITE" id="PS01137">
    <property type="entry name" value="TATD_1"/>
    <property type="match status" value="1"/>
</dbReference>
<feature type="binding site" evidence="4">
    <location>
        <position position="9"/>
    </location>
    <ligand>
        <name>a divalent metal cation</name>
        <dbReference type="ChEBI" id="CHEBI:60240"/>
        <label>1</label>
    </ligand>
</feature>
<dbReference type="InterPro" id="IPR018228">
    <property type="entry name" value="DNase_TatD-rel_CS"/>
</dbReference>
<dbReference type="PANTHER" id="PTHR46124:SF2">
    <property type="entry name" value="D-AMINOACYL-TRNA DEACYLASE"/>
    <property type="match status" value="1"/>
</dbReference>
<dbReference type="Proteomes" id="UP000823934">
    <property type="component" value="Unassembled WGS sequence"/>
</dbReference>
<evidence type="ECO:0000313" key="6">
    <source>
        <dbReference type="Proteomes" id="UP000823934"/>
    </source>
</evidence>
<dbReference type="InterPro" id="IPR032466">
    <property type="entry name" value="Metal_Hydrolase"/>
</dbReference>
<dbReference type="PROSITE" id="PS01091">
    <property type="entry name" value="TATD_3"/>
    <property type="match status" value="1"/>
</dbReference>
<evidence type="ECO:0000256" key="1">
    <source>
        <dbReference type="ARBA" id="ARBA00009275"/>
    </source>
</evidence>
<feature type="binding site" evidence="4">
    <location>
        <position position="7"/>
    </location>
    <ligand>
        <name>a divalent metal cation</name>
        <dbReference type="ChEBI" id="CHEBI:60240"/>
        <label>1</label>
    </ligand>
</feature>
<gene>
    <name evidence="5" type="ORF">H9889_01340</name>
</gene>
<dbReference type="GO" id="GO:0016788">
    <property type="term" value="F:hydrolase activity, acting on ester bonds"/>
    <property type="evidence" value="ECO:0007669"/>
    <property type="project" value="InterPro"/>
</dbReference>
<dbReference type="InterPro" id="IPR001130">
    <property type="entry name" value="TatD-like"/>
</dbReference>
<evidence type="ECO:0000256" key="3">
    <source>
        <dbReference type="ARBA" id="ARBA00022801"/>
    </source>
</evidence>
<feature type="binding site" evidence="4">
    <location>
        <position position="127"/>
    </location>
    <ligand>
        <name>a divalent metal cation</name>
        <dbReference type="ChEBI" id="CHEBI:60240"/>
        <label>2</label>
    </ligand>
</feature>
<accession>A0A9D1TUE8</accession>
<dbReference type="PANTHER" id="PTHR46124">
    <property type="entry name" value="D-AMINOACYL-TRNA DEACYLASE"/>
    <property type="match status" value="1"/>
</dbReference>
<name>A0A9D1TUE8_9GAMM</name>
<comment type="caution">
    <text evidence="5">The sequence shown here is derived from an EMBL/GenBank/DDBJ whole genome shotgun (WGS) entry which is preliminary data.</text>
</comment>
<reference evidence="5" key="1">
    <citation type="journal article" date="2021" name="PeerJ">
        <title>Extensive microbial diversity within the chicken gut microbiome revealed by metagenomics and culture.</title>
        <authorList>
            <person name="Gilroy R."/>
            <person name="Ravi A."/>
            <person name="Getino M."/>
            <person name="Pursley I."/>
            <person name="Horton D.L."/>
            <person name="Alikhan N.F."/>
            <person name="Baker D."/>
            <person name="Gharbi K."/>
            <person name="Hall N."/>
            <person name="Watson M."/>
            <person name="Adriaenssens E.M."/>
            <person name="Foster-Nyarko E."/>
            <person name="Jarju S."/>
            <person name="Secka A."/>
            <person name="Antonio M."/>
            <person name="Oren A."/>
            <person name="Chaudhuri R.R."/>
            <person name="La Ragione R."/>
            <person name="Hildebrand F."/>
            <person name="Pallen M.J."/>
        </authorList>
    </citation>
    <scope>NUCLEOTIDE SEQUENCE</scope>
    <source>
        <strain evidence="5">CHK160-9182</strain>
    </source>
</reference>
<dbReference type="Gene3D" id="3.20.20.140">
    <property type="entry name" value="Metal-dependent hydrolases"/>
    <property type="match status" value="1"/>
</dbReference>
<dbReference type="SUPFAM" id="SSF51556">
    <property type="entry name" value="Metallo-dependent hydrolases"/>
    <property type="match status" value="1"/>
</dbReference>
<dbReference type="GO" id="GO:0046872">
    <property type="term" value="F:metal ion binding"/>
    <property type="evidence" value="ECO:0007669"/>
    <property type="project" value="UniProtKB-KW"/>
</dbReference>
<organism evidence="5 6">
    <name type="scientific">Candidatus Ignatzschineria merdigallinarum</name>
    <dbReference type="NCBI Taxonomy" id="2838621"/>
    <lineage>
        <taxon>Bacteria</taxon>
        <taxon>Pseudomonadati</taxon>
        <taxon>Pseudomonadota</taxon>
        <taxon>Gammaproteobacteria</taxon>
        <taxon>Cardiobacteriales</taxon>
        <taxon>Ignatzschineriaceae</taxon>
        <taxon>Ignatzschineria</taxon>
    </lineage>
</organism>
<feature type="binding site" evidence="4">
    <location>
        <position position="150"/>
    </location>
    <ligand>
        <name>a divalent metal cation</name>
        <dbReference type="ChEBI" id="CHEBI:60240"/>
        <label>2</label>
    </ligand>
</feature>